<dbReference type="AlphaFoldDB" id="A0A0K1PWD0"/>
<dbReference type="STRING" id="1391654.AKJ09_04494"/>
<dbReference type="Proteomes" id="UP000064967">
    <property type="component" value="Chromosome"/>
</dbReference>
<evidence type="ECO:0000256" key="1">
    <source>
        <dbReference type="SAM" id="MobiDB-lite"/>
    </source>
</evidence>
<gene>
    <name evidence="2" type="ORF">AKJ09_04494</name>
</gene>
<evidence type="ECO:0000313" key="2">
    <source>
        <dbReference type="EMBL" id="AKU97830.1"/>
    </source>
</evidence>
<organism evidence="2 3">
    <name type="scientific">Labilithrix luteola</name>
    <dbReference type="NCBI Taxonomy" id="1391654"/>
    <lineage>
        <taxon>Bacteria</taxon>
        <taxon>Pseudomonadati</taxon>
        <taxon>Myxococcota</taxon>
        <taxon>Polyangia</taxon>
        <taxon>Polyangiales</taxon>
        <taxon>Labilitrichaceae</taxon>
        <taxon>Labilithrix</taxon>
    </lineage>
</organism>
<dbReference type="KEGG" id="llu:AKJ09_04494"/>
<accession>A0A0K1PWD0</accession>
<protein>
    <submittedName>
        <fullName evidence="2">Uncharacterized protein</fullName>
    </submittedName>
</protein>
<evidence type="ECO:0000313" key="3">
    <source>
        <dbReference type="Proteomes" id="UP000064967"/>
    </source>
</evidence>
<sequence length="247" mass="26613">MSRHDDLNLDDLFREARTEHSPQRWRDQRDIFRRLRLGGASELFATRVAHAAASLPRGVVLGVMVVSAVTVGTMYSTAHSERTGSAVENAGPSAVVEPPRTEVPAAPSESVVPSMNVDALPSATAPAPLTRSVPIAAASPQDDLARELASVSNIRAQIANREYAKARRAVRVHRATFTHGALAQEVSVLEIEALRGLGDDRERCRVGRAFLDAHATSAYRERVLTLTSDCNEKPSSGASHDEPHSSP</sequence>
<dbReference type="EMBL" id="CP012333">
    <property type="protein sequence ID" value="AKU97830.1"/>
    <property type="molecule type" value="Genomic_DNA"/>
</dbReference>
<name>A0A0K1PWD0_9BACT</name>
<feature type="compositionally biased region" description="Polar residues" evidence="1">
    <location>
        <begin position="228"/>
        <end position="238"/>
    </location>
</feature>
<proteinExistence type="predicted"/>
<feature type="region of interest" description="Disordered" evidence="1">
    <location>
        <begin position="228"/>
        <end position="247"/>
    </location>
</feature>
<reference evidence="2 3" key="1">
    <citation type="submission" date="2015-08" db="EMBL/GenBank/DDBJ databases">
        <authorList>
            <person name="Babu N.S."/>
            <person name="Beckwith C.J."/>
            <person name="Beseler K.G."/>
            <person name="Brison A."/>
            <person name="Carone J.V."/>
            <person name="Caskin T.P."/>
            <person name="Diamond M."/>
            <person name="Durham M.E."/>
            <person name="Foxe J.M."/>
            <person name="Go M."/>
            <person name="Henderson B.A."/>
            <person name="Jones I.B."/>
            <person name="McGettigan J.A."/>
            <person name="Micheletti S.J."/>
            <person name="Nasrallah M.E."/>
            <person name="Ortiz D."/>
            <person name="Piller C.R."/>
            <person name="Privatt S.R."/>
            <person name="Schneider S.L."/>
            <person name="Sharp S."/>
            <person name="Smith T.C."/>
            <person name="Stanton J.D."/>
            <person name="Ullery H.E."/>
            <person name="Wilson R.J."/>
            <person name="Serrano M.G."/>
            <person name="Buck G."/>
            <person name="Lee V."/>
            <person name="Wang Y."/>
            <person name="Carvalho R."/>
            <person name="Voegtly L."/>
            <person name="Shi R."/>
            <person name="Duckworth R."/>
            <person name="Johnson A."/>
            <person name="Loviza R."/>
            <person name="Walstead R."/>
            <person name="Shah Z."/>
            <person name="Kiflezghi M."/>
            <person name="Wade K."/>
            <person name="Ball S.L."/>
            <person name="Bradley K.W."/>
            <person name="Asai D.J."/>
            <person name="Bowman C.A."/>
            <person name="Russell D.A."/>
            <person name="Pope W.H."/>
            <person name="Jacobs-Sera D."/>
            <person name="Hendrix R.W."/>
            <person name="Hatfull G.F."/>
        </authorList>
    </citation>
    <scope>NUCLEOTIDE SEQUENCE [LARGE SCALE GENOMIC DNA]</scope>
    <source>
        <strain evidence="2 3">DSM 27648</strain>
    </source>
</reference>
<dbReference type="RefSeq" id="WP_146648910.1">
    <property type="nucleotide sequence ID" value="NZ_CP012333.1"/>
</dbReference>
<keyword evidence="3" id="KW-1185">Reference proteome</keyword>